<name>A0A919RMH0_9ACTN</name>
<comment type="caution">
    <text evidence="1">The sequence shown here is derived from an EMBL/GenBank/DDBJ whole genome shotgun (WGS) entry which is preliminary data.</text>
</comment>
<reference evidence="1" key="1">
    <citation type="submission" date="2021-01" db="EMBL/GenBank/DDBJ databases">
        <title>Whole genome shotgun sequence of Sinosporangium siamense NBRC 109515.</title>
        <authorList>
            <person name="Komaki H."/>
            <person name="Tamura T."/>
        </authorList>
    </citation>
    <scope>NUCLEOTIDE SEQUENCE</scope>
    <source>
        <strain evidence="1">NBRC 109515</strain>
    </source>
</reference>
<gene>
    <name evidence="1" type="ORF">Ssi02_49350</name>
</gene>
<dbReference type="InterPro" id="IPR046828">
    <property type="entry name" value="RepSA"/>
</dbReference>
<dbReference type="Pfam" id="PF20199">
    <property type="entry name" value="RepSA"/>
    <property type="match status" value="1"/>
</dbReference>
<dbReference type="AlphaFoldDB" id="A0A919RMH0"/>
<evidence type="ECO:0008006" key="3">
    <source>
        <dbReference type="Google" id="ProtNLM"/>
    </source>
</evidence>
<evidence type="ECO:0000313" key="2">
    <source>
        <dbReference type="Proteomes" id="UP000606172"/>
    </source>
</evidence>
<keyword evidence="2" id="KW-1185">Reference proteome</keyword>
<organism evidence="1 2">
    <name type="scientific">Sinosporangium siamense</name>
    <dbReference type="NCBI Taxonomy" id="1367973"/>
    <lineage>
        <taxon>Bacteria</taxon>
        <taxon>Bacillati</taxon>
        <taxon>Actinomycetota</taxon>
        <taxon>Actinomycetes</taxon>
        <taxon>Streptosporangiales</taxon>
        <taxon>Streptosporangiaceae</taxon>
        <taxon>Sinosporangium</taxon>
    </lineage>
</organism>
<dbReference type="EMBL" id="BOOW01000030">
    <property type="protein sequence ID" value="GII94704.1"/>
    <property type="molecule type" value="Genomic_DNA"/>
</dbReference>
<evidence type="ECO:0000313" key="1">
    <source>
        <dbReference type="EMBL" id="GII94704.1"/>
    </source>
</evidence>
<proteinExistence type="predicted"/>
<sequence>MISFAKVAEYQRRGVVHFHAVIRLEGPDGPTSPPPAWATVDVLADAVRHAASAVAVTVPAAGDEPARVLRWGAQLDVRRIAMGGDLTEQAVAGYIAKYATKAAECTGTLDRRINPLDDLDALPLREHARRLIAACLRLGALEELADLRLVQWAHMLGFRGHFSTKSRRYSTTLGDLRAARADHMRDEQISTGRLPLFEEDTVLVIAHWEYAGQGYSAGDALLAATLTGNPVPDPRGIHE</sequence>
<accession>A0A919RMH0</accession>
<protein>
    <recommendedName>
        <fullName evidence="3">Replication initiation protein</fullName>
    </recommendedName>
</protein>
<dbReference type="Proteomes" id="UP000606172">
    <property type="component" value="Unassembled WGS sequence"/>
</dbReference>